<dbReference type="SUPFAM" id="SSF46785">
    <property type="entry name" value="Winged helix' DNA-binding domain"/>
    <property type="match status" value="1"/>
</dbReference>
<dbReference type="InterPro" id="IPR036388">
    <property type="entry name" value="WH-like_DNA-bd_sf"/>
</dbReference>
<dbReference type="RefSeq" id="WP_243535940.1">
    <property type="nucleotide sequence ID" value="NZ_CP093442.1"/>
</dbReference>
<dbReference type="Gene3D" id="1.10.10.10">
    <property type="entry name" value="Winged helix-like DNA-binding domain superfamily/Winged helix DNA-binding domain"/>
    <property type="match status" value="1"/>
</dbReference>
<keyword evidence="3" id="KW-1185">Reference proteome</keyword>
<gene>
    <name evidence="2" type="ORF">MNR06_10870</name>
</gene>
<reference evidence="2" key="1">
    <citation type="submission" date="2022-03" db="EMBL/GenBank/DDBJ databases">
        <title>Genome Identification and Characterization of new species Bdellovibrio reynosense LBG001 sp. nov. from a Mexico soil sample.</title>
        <authorList>
            <person name="Camilli A."/>
            <person name="Ajao Y."/>
            <person name="Guo X."/>
        </authorList>
    </citation>
    <scope>NUCLEOTIDE SEQUENCE</scope>
    <source>
        <strain evidence="2">LBG001</strain>
    </source>
</reference>
<dbReference type="InterPro" id="IPR036390">
    <property type="entry name" value="WH_DNA-bd_sf"/>
</dbReference>
<evidence type="ECO:0000259" key="1">
    <source>
        <dbReference type="Pfam" id="PF18546"/>
    </source>
</evidence>
<feature type="domain" description="Metanogen output" evidence="1">
    <location>
        <begin position="89"/>
        <end position="206"/>
    </location>
</feature>
<dbReference type="Proteomes" id="UP000830116">
    <property type="component" value="Chromosome"/>
</dbReference>
<protein>
    <submittedName>
        <fullName evidence="2">Methanogen output domain 1-containing protein</fullName>
    </submittedName>
</protein>
<organism evidence="2 3">
    <name type="scientific">Bdellovibrio reynosensis</name>
    <dbReference type="NCBI Taxonomy" id="2835041"/>
    <lineage>
        <taxon>Bacteria</taxon>
        <taxon>Pseudomonadati</taxon>
        <taxon>Bdellovibrionota</taxon>
        <taxon>Bdellovibrionia</taxon>
        <taxon>Bdellovibrionales</taxon>
        <taxon>Pseudobdellovibrionaceae</taxon>
        <taxon>Bdellovibrio</taxon>
    </lineage>
</organism>
<dbReference type="InterPro" id="IPR041359">
    <property type="entry name" value="MetOD1"/>
</dbReference>
<sequence>MRSLHKNQQSILQFLLAHRTGATLDELSAHLKITNTATKEHVLKLLDQGYLTFEDSKGSVGRPRRRYLLSEVGHDAFPKQYSWLSNSLLALLVEDMGSEGTSTLMKSLADKVAVSMKDKFANASSTAELLAKIAEAMNDLGYQTVLKQSDIRKGAVLEATNCVYHSVAKQHPELCAFDIQLLKNVSNLNVRLEKCIARGNDVCRFCLTKNK</sequence>
<evidence type="ECO:0000313" key="3">
    <source>
        <dbReference type="Proteomes" id="UP000830116"/>
    </source>
</evidence>
<evidence type="ECO:0000313" key="2">
    <source>
        <dbReference type="EMBL" id="UOF00204.1"/>
    </source>
</evidence>
<dbReference type="Pfam" id="PF18546">
    <property type="entry name" value="MetOD1"/>
    <property type="match status" value="1"/>
</dbReference>
<dbReference type="EMBL" id="CP093442">
    <property type="protein sequence ID" value="UOF00204.1"/>
    <property type="molecule type" value="Genomic_DNA"/>
</dbReference>
<proteinExistence type="predicted"/>
<name>A0ABY4C673_9BACT</name>
<accession>A0ABY4C673</accession>